<dbReference type="InterPro" id="IPR036397">
    <property type="entry name" value="RNaseH_sf"/>
</dbReference>
<sequence>MGKAAELTTAEKKIILRFWKTNMSYRKIAAVVGRGKCTVERVAKVSETPVPPSKCSDSVKIDSSTRRLIIRKVSSGAGCAKNVRDALQLLVSVSKVQRCLEKMPWLKYKKLRHGPILKPRQVRDRLNWTDEKKWNMEGPDGYKQWIDTRAKQSVPNRRHSGGVLFMIWGGFCGDRKTTLDFLDGRVTSIKYMATLQNHLQPAFDIGTQIYQHDNVAPHAAPHEDVA</sequence>
<dbReference type="Gene3D" id="1.10.10.60">
    <property type="entry name" value="Homeodomain-like"/>
    <property type="match status" value="1"/>
</dbReference>
<dbReference type="HOGENOM" id="CLU_033666_10_0_1"/>
<dbReference type="GO" id="GO:0003676">
    <property type="term" value="F:nucleic acid binding"/>
    <property type="evidence" value="ECO:0007669"/>
    <property type="project" value="InterPro"/>
</dbReference>
<reference evidence="1" key="2">
    <citation type="submission" date="2011-02" db="EMBL/GenBank/DDBJ databases">
        <authorList>
            <person name="MacLean D."/>
        </authorList>
    </citation>
    <scope>NUCLEOTIDE SEQUENCE</scope>
</reference>
<gene>
    <name evidence="1" type="primary">AlNc14C41G3485</name>
    <name evidence="1" type="ORF">ALNC14_039910</name>
</gene>
<proteinExistence type="predicted"/>
<dbReference type="EMBL" id="FR824086">
    <property type="protein sequence ID" value="CCA17848.1"/>
    <property type="molecule type" value="Genomic_DNA"/>
</dbReference>
<organism evidence="1">
    <name type="scientific">Albugo laibachii Nc14</name>
    <dbReference type="NCBI Taxonomy" id="890382"/>
    <lineage>
        <taxon>Eukaryota</taxon>
        <taxon>Sar</taxon>
        <taxon>Stramenopiles</taxon>
        <taxon>Oomycota</taxon>
        <taxon>Peronosporomycetes</taxon>
        <taxon>Albuginales</taxon>
        <taxon>Albuginaceae</taxon>
        <taxon>Albugo</taxon>
    </lineage>
</organism>
<reference evidence="1" key="1">
    <citation type="journal article" date="2011" name="PLoS Biol.">
        <title>Gene gain and loss during evolution of obligate parasitism in the white rust pathogen of Arabidopsis thaliana.</title>
        <authorList>
            <person name="Kemen E."/>
            <person name="Gardiner A."/>
            <person name="Schultz-Larsen T."/>
            <person name="Kemen A.C."/>
            <person name="Balmuth A.L."/>
            <person name="Robert-Seilaniantz A."/>
            <person name="Bailey K."/>
            <person name="Holub E."/>
            <person name="Studholme D.J."/>
            <person name="Maclean D."/>
            <person name="Jones J.D."/>
        </authorList>
    </citation>
    <scope>NUCLEOTIDE SEQUENCE</scope>
</reference>
<evidence type="ECO:0000313" key="1">
    <source>
        <dbReference type="EMBL" id="CCA17848.1"/>
    </source>
</evidence>
<protein>
    <submittedName>
        <fullName evidence="1">Protein Y45F10D.1 putative</fullName>
    </submittedName>
</protein>
<dbReference type="AlphaFoldDB" id="F0W9N0"/>
<name>F0W9N0_9STRA</name>
<accession>F0W9N0</accession>
<dbReference type="Gene3D" id="3.30.420.10">
    <property type="entry name" value="Ribonuclease H-like superfamily/Ribonuclease H"/>
    <property type="match status" value="1"/>
</dbReference>